<protein>
    <submittedName>
        <fullName evidence="4">DEAD/DEAH box helicase</fullName>
    </submittedName>
</protein>
<gene>
    <name evidence="4" type="ORF">FEM03_19175</name>
</gene>
<dbReference type="RefSeq" id="WP_138087907.1">
    <property type="nucleotide sequence ID" value="NZ_VAUV01000015.1"/>
</dbReference>
<keyword evidence="4" id="KW-0547">Nucleotide-binding</keyword>
<keyword evidence="4" id="KW-0347">Helicase</keyword>
<dbReference type="CDD" id="cd18793">
    <property type="entry name" value="SF2_C_SNF"/>
    <property type="match status" value="1"/>
</dbReference>
<dbReference type="SMART" id="SM00487">
    <property type="entry name" value="DEXDc"/>
    <property type="match status" value="1"/>
</dbReference>
<feature type="domain" description="Helicase C-terminal" evidence="3">
    <location>
        <begin position="725"/>
        <end position="882"/>
    </location>
</feature>
<dbReference type="GO" id="GO:0004386">
    <property type="term" value="F:helicase activity"/>
    <property type="evidence" value="ECO:0007669"/>
    <property type="project" value="UniProtKB-KW"/>
</dbReference>
<dbReference type="AlphaFoldDB" id="A0A5R8KAA0"/>
<dbReference type="InterPro" id="IPR014001">
    <property type="entry name" value="Helicase_ATP-bd"/>
</dbReference>
<sequence length="906" mass="100530">MALSLAFSPSGHLMVEEGAEEVWGFFAASDEAELREASAGGDGAMLLWLSAKWPTDGLPPAAVWWREMAGWYFAEFCQRGGRHEMAQPAEDKWVSYLERAPVMRGAEFLSVDGLRKVWQRLDKAVEKDIEAHGGDAEGWLRERLPHWHLVGRVTLHLAENKKSLDRPFAFLATYTSGLNDQGKPRHLPLQQAVKEHAGKKDRAALLHLLEPLSLASEQSGWAREMLESGAIYQAQGWSPGQALGFLREVPVMERCGLTVRIPNWWKASNPPRPKVSVKVESAGGGSSGLQVDGLLHFNIEVSLDGEKLTEEEMKALRTAEGLVLVKGKWVEANAEKLQAVFDHWQRARGMQYQGGMSFLQAMRLLSGAPLGGAETELLADDEVREWSSVGAGPELEAMLRKMRDPAELREFETHPDLQATLRPYQRDGVNWLRFMTKLGLGACLADDMGLGKTIQVLALLLQLKRLEPDAGPTLLVAPASLLPNWKAEAEKFAPGLRVFVAHASGDEPQRWGRFSKGKMEALKGVDLVITTYGMVTRLAVLKEVMWRLVVLDEAQAIKNAMSVQGRAVKGLQARGRVALTGTPVENRLSDLWSLFDFLNPGLLGGAKAFQRLVKSLSHKEGMDFGPLRKLVRPYILRRLKTDKSIISDLPDKTEMVAWCLLTKPQAVLYQQAVEALAATLAEVDRNSRSGLVLAALMTFKQICNHPAQHSGDAVYDAKVSGKFLRLRELCEPMAERQERVLVFTQFTEIIPALRTLLREVFRRDGLVLTGSTPVDQRRGLVEEFQKENGPPFFILSLKAGGTGLTLTAASQVIHFDRWWNPAVENQATDRAFRIGQKRHVLVHKFVCRGTLEEKIDRLILGKKGLADGVLSDGAERALTEMSDAELLDFVALDVKQTMTAAETINV</sequence>
<evidence type="ECO:0000313" key="5">
    <source>
        <dbReference type="Proteomes" id="UP000306196"/>
    </source>
</evidence>
<evidence type="ECO:0000256" key="1">
    <source>
        <dbReference type="ARBA" id="ARBA00022801"/>
    </source>
</evidence>
<reference evidence="4 5" key="1">
    <citation type="submission" date="2019-05" db="EMBL/GenBank/DDBJ databases">
        <title>Verrucobacter flavum gen. nov., sp. nov. a new member of the family Verrucomicrobiaceae.</title>
        <authorList>
            <person name="Szuroczki S."/>
            <person name="Abbaszade G."/>
            <person name="Szabo A."/>
            <person name="Felfoldi T."/>
            <person name="Schumann P."/>
            <person name="Boka K."/>
            <person name="Keki Z."/>
            <person name="Toumi M."/>
            <person name="Toth E."/>
        </authorList>
    </citation>
    <scope>NUCLEOTIDE SEQUENCE [LARGE SCALE GENOMIC DNA]</scope>
    <source>
        <strain evidence="4 5">MG-N-17</strain>
    </source>
</reference>
<dbReference type="GO" id="GO:0005524">
    <property type="term" value="F:ATP binding"/>
    <property type="evidence" value="ECO:0007669"/>
    <property type="project" value="InterPro"/>
</dbReference>
<dbReference type="SMART" id="SM00490">
    <property type="entry name" value="HELICc"/>
    <property type="match status" value="1"/>
</dbReference>
<dbReference type="EMBL" id="VAUV01000015">
    <property type="protein sequence ID" value="TLD69221.1"/>
    <property type="molecule type" value="Genomic_DNA"/>
</dbReference>
<evidence type="ECO:0000313" key="4">
    <source>
        <dbReference type="EMBL" id="TLD69221.1"/>
    </source>
</evidence>
<keyword evidence="5" id="KW-1185">Reference proteome</keyword>
<proteinExistence type="predicted"/>
<dbReference type="SUPFAM" id="SSF52540">
    <property type="entry name" value="P-loop containing nucleoside triphosphate hydrolases"/>
    <property type="match status" value="2"/>
</dbReference>
<dbReference type="InterPro" id="IPR038718">
    <property type="entry name" value="SNF2-like_sf"/>
</dbReference>
<name>A0A5R8KAA0_9BACT</name>
<dbReference type="Pfam" id="PF00271">
    <property type="entry name" value="Helicase_C"/>
    <property type="match status" value="1"/>
</dbReference>
<dbReference type="Pfam" id="PF12419">
    <property type="entry name" value="DUF3670"/>
    <property type="match status" value="1"/>
</dbReference>
<dbReference type="OrthoDB" id="9760715at2"/>
<keyword evidence="4" id="KW-0067">ATP-binding</keyword>
<dbReference type="InterPro" id="IPR022138">
    <property type="entry name" value="DUF3670"/>
</dbReference>
<dbReference type="PROSITE" id="PS51194">
    <property type="entry name" value="HELICASE_CTER"/>
    <property type="match status" value="1"/>
</dbReference>
<dbReference type="Proteomes" id="UP000306196">
    <property type="component" value="Unassembled WGS sequence"/>
</dbReference>
<dbReference type="Gene3D" id="3.40.50.300">
    <property type="entry name" value="P-loop containing nucleotide triphosphate hydrolases"/>
    <property type="match status" value="1"/>
</dbReference>
<feature type="domain" description="Helicase ATP-binding" evidence="2">
    <location>
        <begin position="433"/>
        <end position="601"/>
    </location>
</feature>
<dbReference type="Gene3D" id="3.40.50.10810">
    <property type="entry name" value="Tandem AAA-ATPase domain"/>
    <property type="match status" value="1"/>
</dbReference>
<dbReference type="GO" id="GO:0016787">
    <property type="term" value="F:hydrolase activity"/>
    <property type="evidence" value="ECO:0007669"/>
    <property type="project" value="UniProtKB-KW"/>
</dbReference>
<dbReference type="InterPro" id="IPR001650">
    <property type="entry name" value="Helicase_C-like"/>
</dbReference>
<accession>A0A5R8KAA0</accession>
<dbReference type="InterPro" id="IPR000330">
    <property type="entry name" value="SNF2_N"/>
</dbReference>
<dbReference type="PROSITE" id="PS51192">
    <property type="entry name" value="HELICASE_ATP_BIND_1"/>
    <property type="match status" value="1"/>
</dbReference>
<comment type="caution">
    <text evidence="4">The sequence shown here is derived from an EMBL/GenBank/DDBJ whole genome shotgun (WGS) entry which is preliminary data.</text>
</comment>
<dbReference type="Pfam" id="PF00176">
    <property type="entry name" value="SNF2-rel_dom"/>
    <property type="match status" value="1"/>
</dbReference>
<evidence type="ECO:0000259" key="3">
    <source>
        <dbReference type="PROSITE" id="PS51194"/>
    </source>
</evidence>
<dbReference type="InterPro" id="IPR049730">
    <property type="entry name" value="SNF2/RAD54-like_C"/>
</dbReference>
<evidence type="ECO:0000259" key="2">
    <source>
        <dbReference type="PROSITE" id="PS51192"/>
    </source>
</evidence>
<organism evidence="4 5">
    <name type="scientific">Phragmitibacter flavus</name>
    <dbReference type="NCBI Taxonomy" id="2576071"/>
    <lineage>
        <taxon>Bacteria</taxon>
        <taxon>Pseudomonadati</taxon>
        <taxon>Verrucomicrobiota</taxon>
        <taxon>Verrucomicrobiia</taxon>
        <taxon>Verrucomicrobiales</taxon>
        <taxon>Verrucomicrobiaceae</taxon>
        <taxon>Phragmitibacter</taxon>
    </lineage>
</organism>
<dbReference type="PANTHER" id="PTHR10799">
    <property type="entry name" value="SNF2/RAD54 HELICASE FAMILY"/>
    <property type="match status" value="1"/>
</dbReference>
<keyword evidence="1" id="KW-0378">Hydrolase</keyword>
<dbReference type="InterPro" id="IPR027417">
    <property type="entry name" value="P-loop_NTPase"/>
</dbReference>